<keyword evidence="1" id="KW-0732">Signal</keyword>
<protein>
    <submittedName>
        <fullName evidence="2">Uncharacterized protein</fullName>
    </submittedName>
</protein>
<evidence type="ECO:0000313" key="2">
    <source>
        <dbReference type="EMBL" id="CAK0798537.1"/>
    </source>
</evidence>
<feature type="non-terminal residue" evidence="2">
    <location>
        <position position="1"/>
    </location>
</feature>
<proteinExistence type="predicted"/>
<comment type="caution">
    <text evidence="2">The sequence shown here is derived from an EMBL/GenBank/DDBJ whole genome shotgun (WGS) entry which is preliminary data.</text>
</comment>
<organism evidence="2 3">
    <name type="scientific">Prorocentrum cordatum</name>
    <dbReference type="NCBI Taxonomy" id="2364126"/>
    <lineage>
        <taxon>Eukaryota</taxon>
        <taxon>Sar</taxon>
        <taxon>Alveolata</taxon>
        <taxon>Dinophyceae</taxon>
        <taxon>Prorocentrales</taxon>
        <taxon>Prorocentraceae</taxon>
        <taxon>Prorocentrum</taxon>
    </lineage>
</organism>
<feature type="non-terminal residue" evidence="2">
    <location>
        <position position="199"/>
    </location>
</feature>
<dbReference type="Proteomes" id="UP001189429">
    <property type="component" value="Unassembled WGS sequence"/>
</dbReference>
<reference evidence="2" key="1">
    <citation type="submission" date="2023-10" db="EMBL/GenBank/DDBJ databases">
        <authorList>
            <person name="Chen Y."/>
            <person name="Shah S."/>
            <person name="Dougan E. K."/>
            <person name="Thang M."/>
            <person name="Chan C."/>
        </authorList>
    </citation>
    <scope>NUCLEOTIDE SEQUENCE [LARGE SCALE GENOMIC DNA]</scope>
</reference>
<dbReference type="EMBL" id="CAUYUJ010001968">
    <property type="protein sequence ID" value="CAK0798537.1"/>
    <property type="molecule type" value="Genomic_DNA"/>
</dbReference>
<keyword evidence="3" id="KW-1185">Reference proteome</keyword>
<sequence length="199" mass="21240">AGLGSPCRWRLGAGALLLLENGVETVDLLDSLAMLRMCLAPQVALCRRRREGRLPRSLRLLDLIVFGVMGVHELPLELVRIGLELLDFVWTRALIVHVFSSLPMPPSLVQFLGRVGQSSVPDLGVAIFARFLGNLAASFGGALTAGPQFSGTGNELPFLAADRAALVDGAAAGPQNNGPVFSDMAYLWGFYAEGLLDIL</sequence>
<gene>
    <name evidence="2" type="ORF">PCOR1329_LOCUS7259</name>
</gene>
<feature type="chain" id="PRO_5045036958" evidence="1">
    <location>
        <begin position="26"/>
        <end position="199"/>
    </location>
</feature>
<accession>A0ABN9Q2A0</accession>
<name>A0ABN9Q2A0_9DINO</name>
<evidence type="ECO:0000256" key="1">
    <source>
        <dbReference type="SAM" id="SignalP"/>
    </source>
</evidence>
<feature type="signal peptide" evidence="1">
    <location>
        <begin position="1"/>
        <end position="25"/>
    </location>
</feature>
<evidence type="ECO:0000313" key="3">
    <source>
        <dbReference type="Proteomes" id="UP001189429"/>
    </source>
</evidence>